<organism evidence="1 2">
    <name type="scientific">Panagrellus redivivus</name>
    <name type="common">Microworm</name>
    <dbReference type="NCBI Taxonomy" id="6233"/>
    <lineage>
        <taxon>Eukaryota</taxon>
        <taxon>Metazoa</taxon>
        <taxon>Ecdysozoa</taxon>
        <taxon>Nematoda</taxon>
        <taxon>Chromadorea</taxon>
        <taxon>Rhabditida</taxon>
        <taxon>Tylenchina</taxon>
        <taxon>Panagrolaimomorpha</taxon>
        <taxon>Panagrolaimoidea</taxon>
        <taxon>Panagrolaimidae</taxon>
        <taxon>Panagrellus</taxon>
    </lineage>
</organism>
<reference evidence="1" key="1">
    <citation type="journal article" date="2013" name="Genetics">
        <title>The draft genome and transcriptome of Panagrellus redivivus are shaped by the harsh demands of a free-living lifestyle.</title>
        <authorList>
            <person name="Srinivasan J."/>
            <person name="Dillman A.R."/>
            <person name="Macchietto M.G."/>
            <person name="Heikkinen L."/>
            <person name="Lakso M."/>
            <person name="Fracchia K.M."/>
            <person name="Antoshechkin I."/>
            <person name="Mortazavi A."/>
            <person name="Wong G."/>
            <person name="Sternberg P.W."/>
        </authorList>
    </citation>
    <scope>NUCLEOTIDE SEQUENCE [LARGE SCALE GENOMIC DNA]</scope>
    <source>
        <strain evidence="1">MT8872</strain>
    </source>
</reference>
<keyword evidence="1" id="KW-1185">Reference proteome</keyword>
<sequence>MDNHVFENPKREDIACRRKWLQTLSKKETKKTKGRSYFKSSNALRKRNGGQNLATISRRDFRKIMTVTGAATTEQQQ</sequence>
<proteinExistence type="predicted"/>
<dbReference type="AlphaFoldDB" id="A0A7E4UWW9"/>
<protein>
    <submittedName>
        <fullName evidence="2">THAP-type domain-containing protein</fullName>
    </submittedName>
</protein>
<evidence type="ECO:0000313" key="2">
    <source>
        <dbReference type="WBParaSite" id="Pan_g13828.t1"/>
    </source>
</evidence>
<accession>A0A7E4UWW9</accession>
<name>A0A7E4UWW9_PANRE</name>
<reference evidence="2" key="2">
    <citation type="submission" date="2020-10" db="UniProtKB">
        <authorList>
            <consortium name="WormBaseParasite"/>
        </authorList>
    </citation>
    <scope>IDENTIFICATION</scope>
</reference>
<evidence type="ECO:0000313" key="1">
    <source>
        <dbReference type="Proteomes" id="UP000492821"/>
    </source>
</evidence>
<dbReference type="WBParaSite" id="Pan_g13828.t1">
    <property type="protein sequence ID" value="Pan_g13828.t1"/>
    <property type="gene ID" value="Pan_g13828"/>
</dbReference>
<dbReference type="Proteomes" id="UP000492821">
    <property type="component" value="Unassembled WGS sequence"/>
</dbReference>